<gene>
    <name evidence="4" type="ORF">UT30_C0006G0038</name>
</gene>
<feature type="compositionally biased region" description="Low complexity" evidence="2">
    <location>
        <begin position="113"/>
        <end position="122"/>
    </location>
</feature>
<dbReference type="Gene3D" id="1.10.10.10">
    <property type="entry name" value="Winged helix-like DNA-binding domain superfamily/Winged helix DNA-binding domain"/>
    <property type="match status" value="1"/>
</dbReference>
<dbReference type="SUPFAM" id="SSF46785">
    <property type="entry name" value="Winged helix' DNA-binding domain"/>
    <property type="match status" value="1"/>
</dbReference>
<proteinExistence type="predicted"/>
<protein>
    <recommendedName>
        <fullName evidence="3">FtsK gamma domain-containing protein</fullName>
    </recommendedName>
</protein>
<sequence>MSPLPRRGGELATPPDERIFAEKEHQTDRPPVTPQDAIKIIFAKVQKAETTITQKQLEEALDISAKKASELMKEMEKQGIISSYERGKPRNILITEEPPPTPETASSVEIPVEPITTAAPEASEPESESILPVPPANTESVDSFISASASPEITQTPPESPERNEIPKTGGRFDSIKTTLQSAYKRFISRFKGEVQPEDEKEYKNTWTDVAKKAATGFLSVVATYTGAKLVADLPQWLYQKYWTNPAERQRIKEALASKERETNETTEPTVIEQKKARLEEAIHASKFLTAEKKLELLSKLKDTVDTYEKEERALRTERDQKIAQLLDEAIQTRIKNTVVLKEALNSALMVTGLSAMRGVTYGSVSLYERFKEVSQERKEGKRTGGQFNEWIVKGVTETLSKLGSGIPAIVKSGAYGSVALFEHVRTKISSTTIEKRDAYLAKLKAETPVVFRAIEGATTVLRAAGFTELAISEYMDEGGPSKMIEASLKAFEQKGMLEAAKANIAAPVEQMKHAAQWMREKVTEAPKTGESHSRVFIAKKPLTETAKMVPPGPVVPEASTAITGVAASEIAKAAHETLGETEFSETQIELGTVKLGDGIVELIERQGVSLEETLRSAREAGIVRGGGDTRLSTEALYRLSVLAKMTPDGHAIISFIDKTTGSELSLEELREQGLVYEHGTIPGEIATHTEKVQTTMERGTSAHTDTGSGPEMSPGVPHRLSGGRLELFTENNRLTSMDADIDHLTLEEKTLIKNLFEKIPNEEVAQSIDVLVSETARLTQETVSLEALLIKLEEKRFGDSIEAQIVRSALLENQERLELMPPEILHEEKLAAIANEKARLNTALLEKGVSEENRIGDIRIRGLGKVAFLYDANGKPELDWKKLTEEAGRSLQKRASNLLVQGWEGMLRNTFLVEMNAVAEEQQLQIGGKLLLMHEALRELETGKHGDSPEAQYIREQMKTFLIRNGAALDQDNILIKEMIRESGAQNKIPIAITAPETVDRVISPLMTQETTEIPQQPLETFRSDVGKVKFAYNEDGSVQDAYIPAYTPRKEAIQTALTDWDLTQDQIEQHFLRRRGGSWEPSERGPGAYVGTPQSHLDTSARGMSERLISHAERLARQEATLAAMEQAGLRNTPEYQYWRQETTEFRKYVTKEMKPFIK</sequence>
<dbReference type="InterPro" id="IPR036388">
    <property type="entry name" value="WH-like_DNA-bd_sf"/>
</dbReference>
<feature type="compositionally biased region" description="Polar residues" evidence="2">
    <location>
        <begin position="698"/>
        <end position="708"/>
    </location>
</feature>
<feature type="region of interest" description="Disordered" evidence="2">
    <location>
        <begin position="1"/>
        <end position="34"/>
    </location>
</feature>
<evidence type="ECO:0000256" key="1">
    <source>
        <dbReference type="SAM" id="Coils"/>
    </source>
</evidence>
<organism evidence="4 5">
    <name type="scientific">Candidatus Uhrbacteria bacterium GW2011_GWF2_39_13</name>
    <dbReference type="NCBI Taxonomy" id="1618995"/>
    <lineage>
        <taxon>Bacteria</taxon>
        <taxon>Candidatus Uhriibacteriota</taxon>
    </lineage>
</organism>
<feature type="domain" description="FtsK gamma" evidence="3">
    <location>
        <begin position="50"/>
        <end position="97"/>
    </location>
</feature>
<dbReference type="InterPro" id="IPR018541">
    <property type="entry name" value="Ftsk_gamma"/>
</dbReference>
<evidence type="ECO:0000259" key="3">
    <source>
        <dbReference type="SMART" id="SM00843"/>
    </source>
</evidence>
<dbReference type="EMBL" id="LBWG01000006">
    <property type="protein sequence ID" value="KKR04544.1"/>
    <property type="molecule type" value="Genomic_DNA"/>
</dbReference>
<evidence type="ECO:0000313" key="4">
    <source>
        <dbReference type="EMBL" id="KKR04544.1"/>
    </source>
</evidence>
<name>A0A0G0MKH8_9BACT</name>
<dbReference type="InterPro" id="IPR036390">
    <property type="entry name" value="WH_DNA-bd_sf"/>
</dbReference>
<feature type="compositionally biased region" description="Basic and acidic residues" evidence="2">
    <location>
        <begin position="15"/>
        <end position="28"/>
    </location>
</feature>
<dbReference type="AlphaFoldDB" id="A0A0G0MKH8"/>
<dbReference type="PATRIC" id="fig|1618995.3.peg.352"/>
<feature type="region of interest" description="Disordered" evidence="2">
    <location>
        <begin position="698"/>
        <end position="718"/>
    </location>
</feature>
<reference evidence="4 5" key="1">
    <citation type="journal article" date="2015" name="Nature">
        <title>rRNA introns, odd ribosomes, and small enigmatic genomes across a large radiation of phyla.</title>
        <authorList>
            <person name="Brown C.T."/>
            <person name="Hug L.A."/>
            <person name="Thomas B.C."/>
            <person name="Sharon I."/>
            <person name="Castelle C.J."/>
            <person name="Singh A."/>
            <person name="Wilkins M.J."/>
            <person name="Williams K.H."/>
            <person name="Banfield J.F."/>
        </authorList>
    </citation>
    <scope>NUCLEOTIDE SEQUENCE [LARGE SCALE GENOMIC DNA]</scope>
</reference>
<feature type="region of interest" description="Disordered" evidence="2">
    <location>
        <begin position="89"/>
        <end position="136"/>
    </location>
</feature>
<feature type="region of interest" description="Disordered" evidence="2">
    <location>
        <begin position="149"/>
        <end position="173"/>
    </location>
</feature>
<feature type="region of interest" description="Disordered" evidence="2">
    <location>
        <begin position="1078"/>
        <end position="1103"/>
    </location>
</feature>
<evidence type="ECO:0000313" key="5">
    <source>
        <dbReference type="Proteomes" id="UP000033935"/>
    </source>
</evidence>
<dbReference type="Proteomes" id="UP000033935">
    <property type="component" value="Unassembled WGS sequence"/>
</dbReference>
<dbReference type="SMART" id="SM00843">
    <property type="entry name" value="Ftsk_gamma"/>
    <property type="match status" value="1"/>
</dbReference>
<keyword evidence="1" id="KW-0175">Coiled coil</keyword>
<feature type="coiled-coil region" evidence="1">
    <location>
        <begin position="272"/>
        <end position="325"/>
    </location>
</feature>
<accession>A0A0G0MKH8</accession>
<evidence type="ECO:0000256" key="2">
    <source>
        <dbReference type="SAM" id="MobiDB-lite"/>
    </source>
</evidence>
<comment type="caution">
    <text evidence="4">The sequence shown here is derived from an EMBL/GenBank/DDBJ whole genome shotgun (WGS) entry which is preliminary data.</text>
</comment>